<evidence type="ECO:0000313" key="2">
    <source>
        <dbReference type="EMBL" id="CAD6223401.1"/>
    </source>
</evidence>
<dbReference type="OrthoDB" id="696041at2759"/>
<dbReference type="Proteomes" id="UP000604825">
    <property type="component" value="Unassembled WGS sequence"/>
</dbReference>
<evidence type="ECO:0000259" key="1">
    <source>
        <dbReference type="Pfam" id="PF20235"/>
    </source>
</evidence>
<dbReference type="PANTHER" id="PTHR33120">
    <property type="entry name" value="EXPRESSED PROTEIN-RELATED"/>
    <property type="match status" value="1"/>
</dbReference>
<comment type="caution">
    <text evidence="2">The sequence shown here is derived from an EMBL/GenBank/DDBJ whole genome shotgun (WGS) entry which is preliminary data.</text>
</comment>
<evidence type="ECO:0000313" key="3">
    <source>
        <dbReference type="Proteomes" id="UP000604825"/>
    </source>
</evidence>
<keyword evidence="3" id="KW-1185">Reference proteome</keyword>
<dbReference type="PANTHER" id="PTHR33120:SF53">
    <property type="entry name" value="OS03G0697833 PROTEIN"/>
    <property type="match status" value="1"/>
</dbReference>
<name>A0A811N8Z9_9POAL</name>
<organism evidence="2 3">
    <name type="scientific">Miscanthus lutarioriparius</name>
    <dbReference type="NCBI Taxonomy" id="422564"/>
    <lineage>
        <taxon>Eukaryota</taxon>
        <taxon>Viridiplantae</taxon>
        <taxon>Streptophyta</taxon>
        <taxon>Embryophyta</taxon>
        <taxon>Tracheophyta</taxon>
        <taxon>Spermatophyta</taxon>
        <taxon>Magnoliopsida</taxon>
        <taxon>Liliopsida</taxon>
        <taxon>Poales</taxon>
        <taxon>Poaceae</taxon>
        <taxon>PACMAD clade</taxon>
        <taxon>Panicoideae</taxon>
        <taxon>Andropogonodae</taxon>
        <taxon>Andropogoneae</taxon>
        <taxon>Saccharinae</taxon>
        <taxon>Miscanthus</taxon>
    </lineage>
</organism>
<dbReference type="InterPro" id="IPR046527">
    <property type="entry name" value="PIR2-like_helical"/>
</dbReference>
<accession>A0A811N8Z9</accession>
<sequence length="77" mass="8775">MADGLRSLQRTIEAYRRGNYSLEYDDRNESEVMGYIHGYYKEAFDRLPCPLDPLVLEAGFCFGFFDPVSNIIANTAA</sequence>
<dbReference type="Pfam" id="PF20235">
    <property type="entry name" value="PIR2-like_helical"/>
    <property type="match status" value="1"/>
</dbReference>
<protein>
    <recommendedName>
        <fullName evidence="1">PIR2-like helical domain-containing protein</fullName>
    </recommendedName>
</protein>
<feature type="domain" description="PIR2-like helical" evidence="1">
    <location>
        <begin position="36"/>
        <end position="76"/>
    </location>
</feature>
<reference evidence="2" key="1">
    <citation type="submission" date="2020-10" db="EMBL/GenBank/DDBJ databases">
        <authorList>
            <person name="Han B."/>
            <person name="Lu T."/>
            <person name="Zhao Q."/>
            <person name="Huang X."/>
            <person name="Zhao Y."/>
        </authorList>
    </citation>
    <scope>NUCLEOTIDE SEQUENCE</scope>
</reference>
<proteinExistence type="predicted"/>
<gene>
    <name evidence="2" type="ORF">NCGR_LOCUS15815</name>
</gene>
<dbReference type="EMBL" id="CAJGYO010000004">
    <property type="protein sequence ID" value="CAD6223401.1"/>
    <property type="molecule type" value="Genomic_DNA"/>
</dbReference>
<dbReference type="AlphaFoldDB" id="A0A811N8Z9"/>